<name>A0A2X4XVP8_9GAMM</name>
<protein>
    <submittedName>
        <fullName evidence="1">Uncharacterized protein conserved in bacteria (DUF2186)</fullName>
    </submittedName>
</protein>
<dbReference type="Proteomes" id="UP000249005">
    <property type="component" value="Chromosome 1"/>
</dbReference>
<dbReference type="RefSeq" id="WP_111741740.1">
    <property type="nucleotide sequence ID" value="NZ_LR698987.1"/>
</dbReference>
<reference evidence="1 2" key="1">
    <citation type="submission" date="2018-06" db="EMBL/GenBank/DDBJ databases">
        <authorList>
            <consortium name="Pathogen Informatics"/>
            <person name="Doyle S."/>
        </authorList>
    </citation>
    <scope>NUCLEOTIDE SEQUENCE [LARGE SCALE GENOMIC DNA]</scope>
    <source>
        <strain evidence="1 2">NCTC12151</strain>
    </source>
</reference>
<dbReference type="OrthoDB" id="6630012at2"/>
<evidence type="ECO:0000313" key="1">
    <source>
        <dbReference type="EMBL" id="SQI44145.1"/>
    </source>
</evidence>
<organism evidence="1 2">
    <name type="scientific">Leminorella richardii</name>
    <dbReference type="NCBI Taxonomy" id="158841"/>
    <lineage>
        <taxon>Bacteria</taxon>
        <taxon>Pseudomonadati</taxon>
        <taxon>Pseudomonadota</taxon>
        <taxon>Gammaproteobacteria</taxon>
        <taxon>Enterobacterales</taxon>
        <taxon>Budviciaceae</taxon>
        <taxon>Leminorella</taxon>
    </lineage>
</organism>
<keyword evidence="2" id="KW-1185">Reference proteome</keyword>
<dbReference type="AlphaFoldDB" id="A0A2X4XVP8"/>
<dbReference type="KEGG" id="lri:NCTC12151_03479"/>
<dbReference type="Pfam" id="PF09952">
    <property type="entry name" value="AbiEi_2"/>
    <property type="match status" value="1"/>
</dbReference>
<proteinExistence type="predicted"/>
<evidence type="ECO:0000313" key="2">
    <source>
        <dbReference type="Proteomes" id="UP000249005"/>
    </source>
</evidence>
<dbReference type="InterPro" id="IPR019238">
    <property type="entry name" value="AbiEi_2"/>
</dbReference>
<accession>A0A2X4XVP8</accession>
<dbReference type="EMBL" id="LS483470">
    <property type="protein sequence ID" value="SQI44145.1"/>
    <property type="molecule type" value="Genomic_DNA"/>
</dbReference>
<sequence>MKEESLLLNAVENLPKGFQLHYELGSGYCAHDAWGKLVAPNGEAVAFALEVKRVHRKESLMAASEQMSHISTDLPTLLVCNSLTPALAEYCAVHQINFIDTAGNARIQTPGLYLLVEGKRESKPVATSSRFAEGVMKLLFVLLSHPETLNDTYRDLAEKASISLGMVNKAFTYLAAQRYFRKSEGGRRLMNEEELLAQWLRDYAAALRPKLNFLPLGAPTSWDEITPASGEHWSSEIAAAELSEGYLIPERGVIFTPYPLLQRRKELGLKPVSDGKLQLVTCFWGRLVINHKARAMLCVAELLAGGDARNREAARIINDKYLHLKESALFGY</sequence>
<gene>
    <name evidence="1" type="ORF">NCTC12151_03479</name>
</gene>